<feature type="binding site" evidence="14">
    <location>
        <position position="26"/>
    </location>
    <ligand>
        <name>Mg(2+)</name>
        <dbReference type="ChEBI" id="CHEBI:18420"/>
        <label>2</label>
    </ligand>
</feature>
<dbReference type="KEGG" id="mgel:G5B37_09525"/>
<evidence type="ECO:0000256" key="3">
    <source>
        <dbReference type="ARBA" id="ARBA00022475"/>
    </source>
</evidence>
<dbReference type="GO" id="GO:0046872">
    <property type="term" value="F:metal ion binding"/>
    <property type="evidence" value="ECO:0007669"/>
    <property type="project" value="UniProtKB-KW"/>
</dbReference>
<feature type="transmembrane region" description="Helical" evidence="15">
    <location>
        <begin position="445"/>
        <end position="473"/>
    </location>
</feature>
<protein>
    <recommendedName>
        <fullName evidence="12 15">Ferrous iron transport protein B</fullName>
    </recommendedName>
</protein>
<dbReference type="PROSITE" id="PS51711">
    <property type="entry name" value="G_FEOB"/>
    <property type="match status" value="1"/>
</dbReference>
<dbReference type="AlphaFoldDB" id="A0A6G6GMP3"/>
<keyword evidence="14" id="KW-0460">Magnesium</keyword>
<evidence type="ECO:0000256" key="6">
    <source>
        <dbReference type="ARBA" id="ARBA00022741"/>
    </source>
</evidence>
<dbReference type="CDD" id="cd01879">
    <property type="entry name" value="FeoB"/>
    <property type="match status" value="1"/>
</dbReference>
<feature type="transmembrane region" description="Helical" evidence="15">
    <location>
        <begin position="279"/>
        <end position="297"/>
    </location>
</feature>
<accession>A0A6G6GMP3</accession>
<comment type="caution">
    <text evidence="15">Lacks conserved residue(s) required for the propagation of feature annotation.</text>
</comment>
<evidence type="ECO:0000256" key="14">
    <source>
        <dbReference type="PIRSR" id="PIRSR603373-2"/>
    </source>
</evidence>
<organism evidence="17 18">
    <name type="scientific">Rasiella rasia</name>
    <dbReference type="NCBI Taxonomy" id="2744027"/>
    <lineage>
        <taxon>Bacteria</taxon>
        <taxon>Pseudomonadati</taxon>
        <taxon>Bacteroidota</taxon>
        <taxon>Flavobacteriia</taxon>
        <taxon>Flavobacteriales</taxon>
        <taxon>Flavobacteriaceae</taxon>
        <taxon>Rasiella</taxon>
    </lineage>
</organism>
<dbReference type="PANTHER" id="PTHR43185:SF1">
    <property type="entry name" value="FE(2+) TRANSPORTER FEOB"/>
    <property type="match status" value="1"/>
</dbReference>
<feature type="binding site" evidence="13">
    <location>
        <begin position="122"/>
        <end position="125"/>
    </location>
    <ligand>
        <name>GTP</name>
        <dbReference type="ChEBI" id="CHEBI:37565"/>
        <label>1</label>
    </ligand>
</feature>
<keyword evidence="6 13" id="KW-0547">Nucleotide-binding</keyword>
<dbReference type="Pfam" id="PF07670">
    <property type="entry name" value="Gate"/>
    <property type="match status" value="2"/>
</dbReference>
<evidence type="ECO:0000256" key="13">
    <source>
        <dbReference type="PIRSR" id="PIRSR603373-1"/>
    </source>
</evidence>
<feature type="transmembrane region" description="Helical" evidence="15">
    <location>
        <begin position="643"/>
        <end position="665"/>
    </location>
</feature>
<feature type="binding site" evidence="13">
    <location>
        <begin position="36"/>
        <end position="40"/>
    </location>
    <ligand>
        <name>GTP</name>
        <dbReference type="ChEBI" id="CHEBI:37565"/>
        <label>1</label>
    </ligand>
</feature>
<dbReference type="Proteomes" id="UP000505306">
    <property type="component" value="Chromosome"/>
</dbReference>
<evidence type="ECO:0000256" key="12">
    <source>
        <dbReference type="NCBIfam" id="TIGR00437"/>
    </source>
</evidence>
<dbReference type="Pfam" id="PF02421">
    <property type="entry name" value="FeoB_N"/>
    <property type="match status" value="1"/>
</dbReference>
<evidence type="ECO:0000256" key="15">
    <source>
        <dbReference type="RuleBase" id="RU362098"/>
    </source>
</evidence>
<dbReference type="InterPro" id="IPR030389">
    <property type="entry name" value="G_FEOB_dom"/>
</dbReference>
<feature type="binding site" evidence="13">
    <location>
        <begin position="11"/>
        <end position="18"/>
    </location>
    <ligand>
        <name>GTP</name>
        <dbReference type="ChEBI" id="CHEBI:37565"/>
        <label>1</label>
    </ligand>
</feature>
<feature type="domain" description="FeoB-type G" evidence="16">
    <location>
        <begin position="4"/>
        <end position="171"/>
    </location>
</feature>
<dbReference type="Gene3D" id="3.40.50.300">
    <property type="entry name" value="P-loop containing nucleotide triphosphate hydrolases"/>
    <property type="match status" value="1"/>
</dbReference>
<evidence type="ECO:0000259" key="16">
    <source>
        <dbReference type="PROSITE" id="PS51711"/>
    </source>
</evidence>
<evidence type="ECO:0000256" key="5">
    <source>
        <dbReference type="ARBA" id="ARBA00022692"/>
    </source>
</evidence>
<dbReference type="InterPro" id="IPR027417">
    <property type="entry name" value="P-loop_NTPase"/>
</dbReference>
<dbReference type="GO" id="GO:0005525">
    <property type="term" value="F:GTP binding"/>
    <property type="evidence" value="ECO:0007669"/>
    <property type="project" value="UniProtKB-KW"/>
</dbReference>
<evidence type="ECO:0000256" key="2">
    <source>
        <dbReference type="ARBA" id="ARBA00022448"/>
    </source>
</evidence>
<keyword evidence="5 15" id="KW-0812">Transmembrane</keyword>
<keyword evidence="7 15" id="KW-1133">Transmembrane helix</keyword>
<comment type="function">
    <text evidence="15">Probable transporter of a GTP-driven Fe(2+) uptake system.</text>
</comment>
<evidence type="ECO:0000256" key="10">
    <source>
        <dbReference type="ARBA" id="ARBA00023134"/>
    </source>
</evidence>
<evidence type="ECO:0000256" key="9">
    <source>
        <dbReference type="ARBA" id="ARBA00023065"/>
    </source>
</evidence>
<feature type="transmembrane region" description="Helical" evidence="15">
    <location>
        <begin position="511"/>
        <end position="530"/>
    </location>
</feature>
<evidence type="ECO:0000256" key="8">
    <source>
        <dbReference type="ARBA" id="ARBA00023004"/>
    </source>
</evidence>
<dbReference type="InterPro" id="IPR011640">
    <property type="entry name" value="Fe2_transport_prot_B_C"/>
</dbReference>
<name>A0A6G6GMP3_9FLAO</name>
<dbReference type="GO" id="GO:0015093">
    <property type="term" value="F:ferrous iron transmembrane transporter activity"/>
    <property type="evidence" value="ECO:0007669"/>
    <property type="project" value="UniProtKB-UniRule"/>
</dbReference>
<feature type="transmembrane region" description="Helical" evidence="15">
    <location>
        <begin position="677"/>
        <end position="698"/>
    </location>
</feature>
<gene>
    <name evidence="17" type="primary">feoB</name>
    <name evidence="17" type="ORF">G5B37_09525</name>
</gene>
<comment type="subcellular location">
    <subcellularLocation>
        <location evidence="15">Cell inner membrane</location>
        <topology evidence="15">Multi-pass membrane protein</topology>
    </subcellularLocation>
    <subcellularLocation>
        <location evidence="1">Cell membrane</location>
        <topology evidence="1">Multi-pass membrane protein</topology>
    </subcellularLocation>
</comment>
<keyword evidence="3" id="KW-1003">Cell membrane</keyword>
<keyword evidence="18" id="KW-1185">Reference proteome</keyword>
<dbReference type="InterPro" id="IPR011642">
    <property type="entry name" value="Gate_dom"/>
</dbReference>
<evidence type="ECO:0000256" key="1">
    <source>
        <dbReference type="ARBA" id="ARBA00004651"/>
    </source>
</evidence>
<dbReference type="InterPro" id="IPR006073">
    <property type="entry name" value="GTP-bd"/>
</dbReference>
<dbReference type="NCBIfam" id="TIGR00437">
    <property type="entry name" value="feoB"/>
    <property type="match status" value="1"/>
</dbReference>
<dbReference type="GO" id="GO:0005886">
    <property type="term" value="C:plasma membrane"/>
    <property type="evidence" value="ECO:0007669"/>
    <property type="project" value="UniProtKB-SubCell"/>
</dbReference>
<feature type="binding site" evidence="14">
    <location>
        <position position="22"/>
    </location>
    <ligand>
        <name>Mg(2+)</name>
        <dbReference type="ChEBI" id="CHEBI:18420"/>
        <label>1</label>
    </ligand>
</feature>
<feature type="transmembrane region" description="Helical" evidence="15">
    <location>
        <begin position="413"/>
        <end position="439"/>
    </location>
</feature>
<evidence type="ECO:0000256" key="7">
    <source>
        <dbReference type="ARBA" id="ARBA00022989"/>
    </source>
</evidence>
<keyword evidence="11 15" id="KW-0472">Membrane</keyword>
<feature type="binding site" evidence="14">
    <location>
        <position position="25"/>
    </location>
    <ligand>
        <name>Mg(2+)</name>
        <dbReference type="ChEBI" id="CHEBI:18420"/>
        <label>2</label>
    </ligand>
</feature>
<dbReference type="InterPro" id="IPR003373">
    <property type="entry name" value="Fe2_transport_prot-B"/>
</dbReference>
<sequence>MARQINVALIGNPNTGKTSVFNRLTGLNQKVGNYPGITVEKKEGICKLDRGLKAHVIDLPGTYSLNASSLDENVVIELLLNKNDKDFPDVAVVVADVENLKRNLLLFTQIKDLGIPTILAINMSDRMTRKAISIDIEVLEDKLETKIALISSRKNEGFDILTEYIANHATLSTKPCVNASVIAPDYFERLRKAFPNQDLYKLWLVITQDVNFGKLERGELNTIATFQTESKSNLKRLQQKETIARYQFINGVLKETLTIDTANAKDFRSSLDRILTHKIWGYVIFFGILLLIFQAIFDWSSYPMDFIDTSFAQLSEWVKNTLPAGDFTNLLAEGIISGLGGIIIFIPQIAFLFLFIAILEESGYMSRVVFLMDRIMRRFGLSGKSVVPLVSGTACAIPAIMATRNIESWKERLITILVTPFTTCSARLPVYLIIIALVIPDQRVLGIFSLQGLTLMFLYLLGFGAALFSAWLLNKTLKIRSKTFFVVEMPNYKVPMFKNVAITVIEKTKSFVVGAGKIILAISIILWVLASYGPGDFNNASEIVAQQANAENLSEEELETKIASYKLEHSYIGILGKGIEPAVEPLGYDWKIGIAIVSSFAAREVFVGTLATIYSVGSEEEETIKNRMAAEVNPVLGTPQFNFASGVSLLLFYAFAMQCMSTLAVVRRETNSWKWPLWQLIAMSAIAYVVALAAYQFLK</sequence>
<keyword evidence="4 15" id="KW-0410">Iron transport</keyword>
<evidence type="ECO:0000313" key="18">
    <source>
        <dbReference type="Proteomes" id="UP000505306"/>
    </source>
</evidence>
<reference evidence="17 18" key="1">
    <citation type="submission" date="2020-02" db="EMBL/GenBank/DDBJ databases">
        <title>Complete genome sequence of Flavobacteriaceae bacterium.</title>
        <authorList>
            <person name="Kim S.-J."/>
            <person name="Kim Y.-S."/>
            <person name="Kim K.-H."/>
        </authorList>
    </citation>
    <scope>NUCLEOTIDE SEQUENCE [LARGE SCALE GENOMIC DNA]</scope>
    <source>
        <strain evidence="17 18">RR4-40</strain>
    </source>
</reference>
<keyword evidence="8 15" id="KW-0408">Iron</keyword>
<comment type="similarity">
    <text evidence="15">Belongs to the TRAFAC class TrmE-Era-EngA-EngB-Septin-like GTPase superfamily. FeoB GTPase (TC 9.A.8) family.</text>
</comment>
<keyword evidence="9" id="KW-0406">Ion transport</keyword>
<dbReference type="PRINTS" id="PR00326">
    <property type="entry name" value="GTP1OBG"/>
</dbReference>
<feature type="binding site" evidence="13">
    <location>
        <begin position="58"/>
        <end position="61"/>
    </location>
    <ligand>
        <name>GTP</name>
        <dbReference type="ChEBI" id="CHEBI:37565"/>
        <label>1</label>
    </ligand>
</feature>
<dbReference type="Pfam" id="PF07664">
    <property type="entry name" value="FeoB_C"/>
    <property type="match status" value="1"/>
</dbReference>
<dbReference type="InterPro" id="IPR050860">
    <property type="entry name" value="FeoB_GTPase"/>
</dbReference>
<proteinExistence type="inferred from homology"/>
<keyword evidence="10 13" id="KW-0342">GTP-binding</keyword>
<dbReference type="PANTHER" id="PTHR43185">
    <property type="entry name" value="FERROUS IRON TRANSPORT PROTEIN B"/>
    <property type="match status" value="1"/>
</dbReference>
<keyword evidence="2 15" id="KW-0813">Transport</keyword>
<dbReference type="EMBL" id="CP049057">
    <property type="protein sequence ID" value="QIE59794.1"/>
    <property type="molecule type" value="Genomic_DNA"/>
</dbReference>
<evidence type="ECO:0000256" key="4">
    <source>
        <dbReference type="ARBA" id="ARBA00022496"/>
    </source>
</evidence>
<evidence type="ECO:0000256" key="11">
    <source>
        <dbReference type="ARBA" id="ARBA00023136"/>
    </source>
</evidence>
<dbReference type="SUPFAM" id="SSF52540">
    <property type="entry name" value="P-loop containing nucleoside triphosphate hydrolases"/>
    <property type="match status" value="1"/>
</dbReference>
<feature type="transmembrane region" description="Helical" evidence="15">
    <location>
        <begin position="335"/>
        <end position="359"/>
    </location>
</feature>
<dbReference type="RefSeq" id="WP_164679807.1">
    <property type="nucleotide sequence ID" value="NZ_CP049057.1"/>
</dbReference>
<keyword evidence="14" id="KW-0479">Metal-binding</keyword>
<evidence type="ECO:0000313" key="17">
    <source>
        <dbReference type="EMBL" id="QIE59794.1"/>
    </source>
</evidence>